<proteinExistence type="predicted"/>
<evidence type="ECO:0000313" key="2">
    <source>
        <dbReference type="EMBL" id="CAG5031931.1"/>
    </source>
</evidence>
<evidence type="ECO:0000313" key="3">
    <source>
        <dbReference type="Proteomes" id="UP000691718"/>
    </source>
</evidence>
<reference evidence="2" key="1">
    <citation type="submission" date="2021-04" db="EMBL/GenBank/DDBJ databases">
        <authorList>
            <person name="Tunstrom K."/>
        </authorList>
    </citation>
    <scope>NUCLEOTIDE SEQUENCE</scope>
</reference>
<dbReference type="AlphaFoldDB" id="A0A8S3XQZ0"/>
<sequence>MTVDEGEEHSLEVPPADDVALLSVYKIDDEVICELNECTTSASEIGSGNFDSISSETNSGGIGVIERSKFS</sequence>
<feature type="region of interest" description="Disordered" evidence="1">
    <location>
        <begin position="46"/>
        <end position="71"/>
    </location>
</feature>
<keyword evidence="3" id="KW-1185">Reference proteome</keyword>
<accession>A0A8S3XQZ0</accession>
<dbReference type="OrthoDB" id="10461167at2759"/>
<dbReference type="Proteomes" id="UP000691718">
    <property type="component" value="Unassembled WGS sequence"/>
</dbReference>
<protein>
    <submittedName>
        <fullName evidence="2">(apollo) hypothetical protein</fullName>
    </submittedName>
</protein>
<evidence type="ECO:0000256" key="1">
    <source>
        <dbReference type="SAM" id="MobiDB-lite"/>
    </source>
</evidence>
<organism evidence="2 3">
    <name type="scientific">Parnassius apollo</name>
    <name type="common">Apollo butterfly</name>
    <name type="synonym">Papilio apollo</name>
    <dbReference type="NCBI Taxonomy" id="110799"/>
    <lineage>
        <taxon>Eukaryota</taxon>
        <taxon>Metazoa</taxon>
        <taxon>Ecdysozoa</taxon>
        <taxon>Arthropoda</taxon>
        <taxon>Hexapoda</taxon>
        <taxon>Insecta</taxon>
        <taxon>Pterygota</taxon>
        <taxon>Neoptera</taxon>
        <taxon>Endopterygota</taxon>
        <taxon>Lepidoptera</taxon>
        <taxon>Glossata</taxon>
        <taxon>Ditrysia</taxon>
        <taxon>Papilionoidea</taxon>
        <taxon>Papilionidae</taxon>
        <taxon>Parnassiinae</taxon>
        <taxon>Parnassini</taxon>
        <taxon>Parnassius</taxon>
        <taxon>Parnassius</taxon>
    </lineage>
</organism>
<feature type="compositionally biased region" description="Polar residues" evidence="1">
    <location>
        <begin position="46"/>
        <end position="59"/>
    </location>
</feature>
<comment type="caution">
    <text evidence="2">The sequence shown here is derived from an EMBL/GenBank/DDBJ whole genome shotgun (WGS) entry which is preliminary data.</text>
</comment>
<dbReference type="EMBL" id="CAJQZP010001218">
    <property type="protein sequence ID" value="CAG5031931.1"/>
    <property type="molecule type" value="Genomic_DNA"/>
</dbReference>
<name>A0A8S3XQZ0_PARAO</name>
<gene>
    <name evidence="2" type="ORF">PAPOLLO_LOCUS19829</name>
</gene>